<keyword evidence="1" id="KW-0175">Coiled coil</keyword>
<organism evidence="2">
    <name type="scientific">marine metagenome</name>
    <dbReference type="NCBI Taxonomy" id="408172"/>
    <lineage>
        <taxon>unclassified sequences</taxon>
        <taxon>metagenomes</taxon>
        <taxon>ecological metagenomes</taxon>
    </lineage>
</organism>
<dbReference type="AlphaFoldDB" id="A0A382I6I9"/>
<feature type="coiled-coil region" evidence="1">
    <location>
        <begin position="4"/>
        <end position="55"/>
    </location>
</feature>
<sequence length="73" mass="8405">MNILNHLNKTYSNIQAALKELSGEWKGSSHRRPKNQRAESLLENALSLLDEIREEPWPLAAWDYVEDETDPGD</sequence>
<protein>
    <submittedName>
        <fullName evidence="2">Uncharacterized protein</fullName>
    </submittedName>
</protein>
<accession>A0A382I6I9</accession>
<proteinExistence type="predicted"/>
<evidence type="ECO:0000313" key="2">
    <source>
        <dbReference type="EMBL" id="SVB95015.1"/>
    </source>
</evidence>
<dbReference type="EMBL" id="UINC01065396">
    <property type="protein sequence ID" value="SVB95015.1"/>
    <property type="molecule type" value="Genomic_DNA"/>
</dbReference>
<gene>
    <name evidence="2" type="ORF">METZ01_LOCUS247869</name>
</gene>
<name>A0A382I6I9_9ZZZZ</name>
<reference evidence="2" key="1">
    <citation type="submission" date="2018-05" db="EMBL/GenBank/DDBJ databases">
        <authorList>
            <person name="Lanie J.A."/>
            <person name="Ng W.-L."/>
            <person name="Kazmierczak K.M."/>
            <person name="Andrzejewski T.M."/>
            <person name="Davidsen T.M."/>
            <person name="Wayne K.J."/>
            <person name="Tettelin H."/>
            <person name="Glass J.I."/>
            <person name="Rusch D."/>
            <person name="Podicherti R."/>
            <person name="Tsui H.-C.T."/>
            <person name="Winkler M.E."/>
        </authorList>
    </citation>
    <scope>NUCLEOTIDE SEQUENCE</scope>
</reference>
<evidence type="ECO:0000256" key="1">
    <source>
        <dbReference type="SAM" id="Coils"/>
    </source>
</evidence>